<protein>
    <recommendedName>
        <fullName evidence="5">Secreted protein</fullName>
    </recommendedName>
</protein>
<comment type="caution">
    <text evidence="3">The sequence shown here is derived from an EMBL/GenBank/DDBJ whole genome shotgun (WGS) entry which is preliminary data.</text>
</comment>
<organism evidence="3 4">
    <name type="scientific">Colletotrichum plurivorum</name>
    <dbReference type="NCBI Taxonomy" id="2175906"/>
    <lineage>
        <taxon>Eukaryota</taxon>
        <taxon>Fungi</taxon>
        <taxon>Dikarya</taxon>
        <taxon>Ascomycota</taxon>
        <taxon>Pezizomycotina</taxon>
        <taxon>Sordariomycetes</taxon>
        <taxon>Hypocreomycetidae</taxon>
        <taxon>Glomerellales</taxon>
        <taxon>Glomerellaceae</taxon>
        <taxon>Colletotrichum</taxon>
        <taxon>Colletotrichum orchidearum species complex</taxon>
    </lineage>
</organism>
<dbReference type="AlphaFoldDB" id="A0A8H6KEV4"/>
<dbReference type="Proteomes" id="UP000654918">
    <property type="component" value="Unassembled WGS sequence"/>
</dbReference>
<evidence type="ECO:0000313" key="3">
    <source>
        <dbReference type="EMBL" id="KAF6830189.1"/>
    </source>
</evidence>
<evidence type="ECO:0000256" key="2">
    <source>
        <dbReference type="SAM" id="SignalP"/>
    </source>
</evidence>
<feature type="signal peptide" evidence="2">
    <location>
        <begin position="1"/>
        <end position="35"/>
    </location>
</feature>
<evidence type="ECO:0008006" key="5">
    <source>
        <dbReference type="Google" id="ProtNLM"/>
    </source>
</evidence>
<keyword evidence="2" id="KW-0732">Signal</keyword>
<proteinExistence type="predicted"/>
<evidence type="ECO:0000313" key="4">
    <source>
        <dbReference type="Proteomes" id="UP000654918"/>
    </source>
</evidence>
<reference evidence="3" key="1">
    <citation type="journal article" date="2020" name="Phytopathology">
        <title>Genome Sequence Resources of Colletotrichum truncatum, C. plurivorum, C. musicola, and C. sojae: Four Species Pathogenic to Soybean (Glycine max).</title>
        <authorList>
            <person name="Rogerio F."/>
            <person name="Boufleur T.R."/>
            <person name="Ciampi-Guillardi M."/>
            <person name="Sukno S.A."/>
            <person name="Thon M.R."/>
            <person name="Massola Junior N.S."/>
            <person name="Baroncelli R."/>
        </authorList>
    </citation>
    <scope>NUCLEOTIDE SEQUENCE</scope>
    <source>
        <strain evidence="3">LFN00145</strain>
    </source>
</reference>
<evidence type="ECO:0000256" key="1">
    <source>
        <dbReference type="SAM" id="MobiDB-lite"/>
    </source>
</evidence>
<sequence length="122" mass="13438">MLIAGTLLAGPWGLRRCILLLLLCLLEAWLACGEATEGRWRTTLPMSTTGQWAGYDRMGWRQGSRGRHDGATREVRRRDADVTADADSGSDSLILSLFLIRFDADAHGPALALASQHSPYRQ</sequence>
<dbReference type="EMBL" id="WIGO01000097">
    <property type="protein sequence ID" value="KAF6830189.1"/>
    <property type="molecule type" value="Genomic_DNA"/>
</dbReference>
<feature type="compositionally biased region" description="Basic and acidic residues" evidence="1">
    <location>
        <begin position="66"/>
        <end position="81"/>
    </location>
</feature>
<feature type="chain" id="PRO_5034260710" description="Secreted protein" evidence="2">
    <location>
        <begin position="36"/>
        <end position="122"/>
    </location>
</feature>
<accession>A0A8H6KEV4</accession>
<keyword evidence="4" id="KW-1185">Reference proteome</keyword>
<feature type="region of interest" description="Disordered" evidence="1">
    <location>
        <begin position="62"/>
        <end position="88"/>
    </location>
</feature>
<name>A0A8H6KEV4_9PEZI</name>
<gene>
    <name evidence="3" type="ORF">CPLU01_07483</name>
</gene>